<dbReference type="GO" id="GO:0006355">
    <property type="term" value="P:regulation of DNA-templated transcription"/>
    <property type="evidence" value="ECO:0007669"/>
    <property type="project" value="InterPro"/>
</dbReference>
<evidence type="ECO:0000256" key="2">
    <source>
        <dbReference type="ARBA" id="ARBA00022679"/>
    </source>
</evidence>
<dbReference type="GO" id="GO:0032931">
    <property type="term" value="F:histone H3K56 acetyltransferase activity"/>
    <property type="evidence" value="ECO:0007669"/>
    <property type="project" value="TreeGrafter"/>
</dbReference>
<dbReference type="Proteomes" id="UP001219933">
    <property type="component" value="Chromosome 4"/>
</dbReference>
<dbReference type="Pfam" id="PF08214">
    <property type="entry name" value="HAT_KAT11"/>
    <property type="match status" value="1"/>
</dbReference>
<evidence type="ECO:0000256" key="4">
    <source>
        <dbReference type="ARBA" id="ARBA00022990"/>
    </source>
</evidence>
<keyword evidence="2" id="KW-0808">Transferase</keyword>
<dbReference type="Gene3D" id="3.10.50.40">
    <property type="match status" value="1"/>
</dbReference>
<evidence type="ECO:0000256" key="7">
    <source>
        <dbReference type="ARBA" id="ARBA00023242"/>
    </source>
</evidence>
<feature type="domain" description="PPIase FKBP-type" evidence="11">
    <location>
        <begin position="722"/>
        <end position="801"/>
    </location>
</feature>
<feature type="region of interest" description="Disordered" evidence="10">
    <location>
        <begin position="240"/>
        <end position="261"/>
    </location>
</feature>
<keyword evidence="9" id="KW-0413">Isomerase</keyword>
<keyword evidence="3" id="KW-0227">DNA damage</keyword>
<keyword evidence="13" id="KW-1185">Reference proteome</keyword>
<dbReference type="GO" id="GO:0003755">
    <property type="term" value="F:peptidyl-prolyl cis-trans isomerase activity"/>
    <property type="evidence" value="ECO:0007669"/>
    <property type="project" value="UniProtKB-KW"/>
</dbReference>
<feature type="compositionally biased region" description="Acidic residues" evidence="10">
    <location>
        <begin position="588"/>
        <end position="659"/>
    </location>
</feature>
<dbReference type="InterPro" id="IPR013178">
    <property type="entry name" value="Histone_AcTrfase_Rtt109/CBP"/>
</dbReference>
<comment type="subcellular location">
    <subcellularLocation>
        <location evidence="1">Nucleus</location>
    </subcellularLocation>
</comment>
<evidence type="ECO:0000256" key="5">
    <source>
        <dbReference type="ARBA" id="ARBA00023015"/>
    </source>
</evidence>
<dbReference type="InterPro" id="IPR001179">
    <property type="entry name" value="PPIase_FKBP_dom"/>
</dbReference>
<dbReference type="Gene3D" id="2.60.120.340">
    <property type="entry name" value="Nucleoplasmin core domain"/>
    <property type="match status" value="1"/>
</dbReference>
<dbReference type="EC" id="5.2.1.8" evidence="9"/>
<keyword evidence="7" id="KW-0539">Nucleus</keyword>
<comment type="catalytic activity">
    <reaction evidence="8">
        <text>L-lysyl-[histone] + acetyl-CoA = N(6)-acetyl-L-lysyl-[histone] + CoA + H(+)</text>
        <dbReference type="Rhea" id="RHEA:21992"/>
        <dbReference type="Rhea" id="RHEA-COMP:9845"/>
        <dbReference type="Rhea" id="RHEA-COMP:11338"/>
        <dbReference type="ChEBI" id="CHEBI:15378"/>
        <dbReference type="ChEBI" id="CHEBI:29969"/>
        <dbReference type="ChEBI" id="CHEBI:57287"/>
        <dbReference type="ChEBI" id="CHEBI:57288"/>
        <dbReference type="ChEBI" id="CHEBI:61930"/>
        <dbReference type="EC" id="2.3.1.48"/>
    </reaction>
    <physiologicalReaction direction="left-to-right" evidence="8">
        <dbReference type="Rhea" id="RHEA:21993"/>
    </physiologicalReaction>
</comment>
<evidence type="ECO:0000256" key="6">
    <source>
        <dbReference type="ARBA" id="ARBA00023163"/>
    </source>
</evidence>
<dbReference type="PROSITE" id="PS50059">
    <property type="entry name" value="FKBP_PPIASE"/>
    <property type="match status" value="1"/>
</dbReference>
<protein>
    <recommendedName>
        <fullName evidence="9">peptidylprolyl isomerase</fullName>
        <ecNumber evidence="9">5.2.1.8</ecNumber>
    </recommendedName>
</protein>
<reference evidence="12" key="1">
    <citation type="submission" date="2023-03" db="EMBL/GenBank/DDBJ databases">
        <title>Mating type loci evolution in Malassezia.</title>
        <authorList>
            <person name="Coelho M.A."/>
        </authorList>
    </citation>
    <scope>NUCLEOTIDE SEQUENCE</scope>
    <source>
        <strain evidence="12">CBS 11721</strain>
    </source>
</reference>
<dbReference type="PANTHER" id="PTHR31571:SF2">
    <property type="entry name" value="HISTONE ACETYLTRANSFERASE RTT109"/>
    <property type="match status" value="1"/>
</dbReference>
<organism evidence="12 13">
    <name type="scientific">Malassezia cuniculi</name>
    <dbReference type="NCBI Taxonomy" id="948313"/>
    <lineage>
        <taxon>Eukaryota</taxon>
        <taxon>Fungi</taxon>
        <taxon>Dikarya</taxon>
        <taxon>Basidiomycota</taxon>
        <taxon>Ustilaginomycotina</taxon>
        <taxon>Malasseziomycetes</taxon>
        <taxon>Malasseziales</taxon>
        <taxon>Malasseziaceae</taxon>
        <taxon>Malassezia</taxon>
    </lineage>
</organism>
<feature type="region of interest" description="Disordered" evidence="10">
    <location>
        <begin position="700"/>
        <end position="723"/>
    </location>
</feature>
<dbReference type="InterPro" id="IPR016849">
    <property type="entry name" value="Rtt109"/>
</dbReference>
<evidence type="ECO:0000256" key="8">
    <source>
        <dbReference type="ARBA" id="ARBA00048940"/>
    </source>
</evidence>
<name>A0AAF0J7Q6_9BASI</name>
<keyword evidence="6" id="KW-0804">Transcription</keyword>
<dbReference type="PROSITE" id="PS51728">
    <property type="entry name" value="RTT109_HAT"/>
    <property type="match status" value="1"/>
</dbReference>
<dbReference type="EMBL" id="CP119880">
    <property type="protein sequence ID" value="WFD35939.1"/>
    <property type="molecule type" value="Genomic_DNA"/>
</dbReference>
<sequence length="801" mass="89670">MTRRRDTLLASLEDALAKRPPALAESGSVRLVTLFSVPRRVSSLYPLAHAGESEPVGTWQEHVVITAGWRPTDGQERLFYALELYVYTLPAQSAAVVYVSKLDSTGFAPKAVPKDVRDHLDTKTPSITVTLTSAAIEYFVSRRHWKTNVEHVSLHIFARAQAAYLFPASPRNKNKHVLSDTALIRWWRACVSEAILMSKSSANAYYAIPGVSRLDSHPLVPLPGQDIVGEAGWKYGHPYDEQQQSLPLHPQPPESRSSSDAWFPAKRTLANTIPVFPDDPMGRFINELASQAHEPGTARPSGVSQAERTALMERRALERTSIESYWEGLGFRQECSSGNIAGVFIVSFTGESSGERVAPSAQPHALPYPMLGELVLEYIQQDKCDWSGDEAPRLTEQYYNGVDLADVLPSQRTDTMAATPVEFFTLKLIPGEVYHLDTIRDLQITNVSYSDPEHLQSRNRSVLRVHYSGNPSFDFDDDEEDDEDEDDEDDEEEDDDEEDDEEEDDEEEDDDEDNEDSAVALLDGSEPIFTEEDSYAVCSLIPEKVEHVSLNLHFCEDEDVGISVSGDEPVDIIGNYLINPDFDRDPIPYDEEDDEDEDDEDDEDEDDEDDDDEDEDEEDDDEDDEDDDDEVPEIADIEAIEYDEEDDDEEDDDEEDEEAAAVVVPSKKRSAVEIEDEEPKLSRNQRKRLNKKLRAEGAAAFIEVPEPKKDKKTGSGPVAKPGSRVSMRYVGKLQNGSIFDSNTKGRPFSFRLGKGEVIKGMQVGGERRLTCPPHLAYGRTKLPGIPANSTLIFDVKLLEVK</sequence>
<keyword evidence="4" id="KW-0007">Acetylation</keyword>
<comment type="catalytic activity">
    <reaction evidence="9">
        <text>[protein]-peptidylproline (omega=180) = [protein]-peptidylproline (omega=0)</text>
        <dbReference type="Rhea" id="RHEA:16237"/>
        <dbReference type="Rhea" id="RHEA-COMP:10747"/>
        <dbReference type="Rhea" id="RHEA-COMP:10748"/>
        <dbReference type="ChEBI" id="CHEBI:83833"/>
        <dbReference type="ChEBI" id="CHEBI:83834"/>
        <dbReference type="EC" id="5.2.1.8"/>
    </reaction>
</comment>
<evidence type="ECO:0000256" key="10">
    <source>
        <dbReference type="SAM" id="MobiDB-lite"/>
    </source>
</evidence>
<evidence type="ECO:0000256" key="1">
    <source>
        <dbReference type="ARBA" id="ARBA00004123"/>
    </source>
</evidence>
<dbReference type="Pfam" id="PF17800">
    <property type="entry name" value="NPL"/>
    <property type="match status" value="1"/>
</dbReference>
<accession>A0AAF0J7Q6</accession>
<dbReference type="SUPFAM" id="SSF54534">
    <property type="entry name" value="FKBP-like"/>
    <property type="match status" value="1"/>
</dbReference>
<dbReference type="InterPro" id="IPR041232">
    <property type="entry name" value="NPL"/>
</dbReference>
<dbReference type="GO" id="GO:0006974">
    <property type="term" value="P:DNA damage response"/>
    <property type="evidence" value="ECO:0007669"/>
    <property type="project" value="UniProtKB-KW"/>
</dbReference>
<feature type="region of interest" description="Disordered" evidence="10">
    <location>
        <begin position="468"/>
        <end position="517"/>
    </location>
</feature>
<dbReference type="GO" id="GO:0005634">
    <property type="term" value="C:nucleus"/>
    <property type="evidence" value="ECO:0007669"/>
    <property type="project" value="UniProtKB-SubCell"/>
</dbReference>
<proteinExistence type="predicted"/>
<feature type="compositionally biased region" description="Acidic residues" evidence="10">
    <location>
        <begin position="474"/>
        <end position="516"/>
    </location>
</feature>
<dbReference type="InterPro" id="IPR051236">
    <property type="entry name" value="HAT_RTT109-like"/>
</dbReference>
<evidence type="ECO:0000313" key="12">
    <source>
        <dbReference type="EMBL" id="WFD35939.1"/>
    </source>
</evidence>
<dbReference type="InterPro" id="IPR046357">
    <property type="entry name" value="PPIase_dom_sf"/>
</dbReference>
<evidence type="ECO:0000313" key="13">
    <source>
        <dbReference type="Proteomes" id="UP001219933"/>
    </source>
</evidence>
<dbReference type="SMART" id="SM01250">
    <property type="entry name" value="KAT11"/>
    <property type="match status" value="1"/>
</dbReference>
<dbReference type="AlphaFoldDB" id="A0AAF0J7Q6"/>
<dbReference type="PANTHER" id="PTHR31571">
    <property type="entry name" value="ALTERED INHERITANCE OF MITOCHONDRIA PROTEIN 6"/>
    <property type="match status" value="1"/>
</dbReference>
<gene>
    <name evidence="12" type="ORF">MCUN1_002810</name>
</gene>
<keyword evidence="5" id="KW-0805">Transcription regulation</keyword>
<evidence type="ECO:0000256" key="3">
    <source>
        <dbReference type="ARBA" id="ARBA00022763"/>
    </source>
</evidence>
<dbReference type="Pfam" id="PF00254">
    <property type="entry name" value="FKBP_C"/>
    <property type="match status" value="1"/>
</dbReference>
<keyword evidence="9" id="KW-0697">Rotamase</keyword>
<feature type="region of interest" description="Disordered" evidence="10">
    <location>
        <begin position="575"/>
        <end position="688"/>
    </location>
</feature>
<evidence type="ECO:0000259" key="11">
    <source>
        <dbReference type="PROSITE" id="PS50059"/>
    </source>
</evidence>
<evidence type="ECO:0000256" key="9">
    <source>
        <dbReference type="PROSITE-ProRule" id="PRU00277"/>
    </source>
</evidence>